<dbReference type="KEGG" id="clw:CLAC_11490"/>
<keyword evidence="4 5" id="KW-0472">Membrane</keyword>
<dbReference type="STRING" id="1408189.CLAC_11490"/>
<dbReference type="CDD" id="cd16914">
    <property type="entry name" value="EcfT"/>
    <property type="match status" value="1"/>
</dbReference>
<keyword evidence="7" id="KW-1185">Reference proteome</keyword>
<dbReference type="Pfam" id="PF02361">
    <property type="entry name" value="CbiQ"/>
    <property type="match status" value="1"/>
</dbReference>
<dbReference type="PATRIC" id="fig|1408189.4.peg.2320"/>
<sequence length="233" mass="24584">MNITVDPRTILLAVAVVNTIVMASPSTTALFCCAAVTSTALATVRIRYGVIAILAFSFLYLAFQLLLLVPGSKGVAFAAVMFMWLARFAVSIGIGAWAILGISPSALTAALRSLRIGPLRLPSWVTIPPAVFLRVLPIAVTEARAIYDAMLLRGLRPGARQWLLHPVQSTSMLVIPLLGTVVQSSDDLAAAALIRGLGGTRTPTTIARLSLRTADVGVLASLVAIVSAAWWLP</sequence>
<dbReference type="EMBL" id="CP006841">
    <property type="protein sequence ID" value="ALA68192.1"/>
    <property type="molecule type" value="Genomic_DNA"/>
</dbReference>
<dbReference type="RefSeq" id="WP_053413000.1">
    <property type="nucleotide sequence ID" value="NZ_CP006841.1"/>
</dbReference>
<accession>A0A0K2H2D3</accession>
<dbReference type="InterPro" id="IPR003339">
    <property type="entry name" value="ABC/ECF_trnsptr_transmembrane"/>
</dbReference>
<name>A0A0K2H2D3_9CORY</name>
<evidence type="ECO:0000256" key="1">
    <source>
        <dbReference type="ARBA" id="ARBA00004141"/>
    </source>
</evidence>
<gene>
    <name evidence="6" type="ORF">CLAC_11490</name>
</gene>
<reference evidence="6 7" key="1">
    <citation type="submission" date="2013-10" db="EMBL/GenBank/DDBJ databases">
        <title>Complete genome sequence of Corynebacterium lactis DSM 45799(T), isolated from raw cow milk.</title>
        <authorList>
            <person name="Ruckert C."/>
            <person name="Albersmeier A."/>
            <person name="Lipski A."/>
            <person name="Kalinowski J."/>
        </authorList>
    </citation>
    <scope>NUCLEOTIDE SEQUENCE [LARGE SCALE GENOMIC DNA]</scope>
    <source>
        <strain evidence="6 7">RW2-5</strain>
    </source>
</reference>
<dbReference type="GO" id="GO:0005886">
    <property type="term" value="C:plasma membrane"/>
    <property type="evidence" value="ECO:0007669"/>
    <property type="project" value="UniProtKB-ARBA"/>
</dbReference>
<keyword evidence="3 5" id="KW-1133">Transmembrane helix</keyword>
<evidence type="ECO:0000256" key="2">
    <source>
        <dbReference type="ARBA" id="ARBA00022692"/>
    </source>
</evidence>
<feature type="transmembrane region" description="Helical" evidence="5">
    <location>
        <begin position="12"/>
        <end position="36"/>
    </location>
</feature>
<evidence type="ECO:0000313" key="6">
    <source>
        <dbReference type="EMBL" id="ALA68192.1"/>
    </source>
</evidence>
<dbReference type="AlphaFoldDB" id="A0A0K2H2D3"/>
<protein>
    <submittedName>
        <fullName evidence="6">ABC transporter permease</fullName>
    </submittedName>
</protein>
<evidence type="ECO:0000256" key="5">
    <source>
        <dbReference type="SAM" id="Phobius"/>
    </source>
</evidence>
<feature type="transmembrane region" description="Helical" evidence="5">
    <location>
        <begin position="48"/>
        <end position="69"/>
    </location>
</feature>
<dbReference type="Proteomes" id="UP000058446">
    <property type="component" value="Chromosome"/>
</dbReference>
<evidence type="ECO:0000313" key="7">
    <source>
        <dbReference type="Proteomes" id="UP000058446"/>
    </source>
</evidence>
<evidence type="ECO:0000256" key="4">
    <source>
        <dbReference type="ARBA" id="ARBA00023136"/>
    </source>
</evidence>
<feature type="transmembrane region" description="Helical" evidence="5">
    <location>
        <begin position="75"/>
        <end position="100"/>
    </location>
</feature>
<comment type="subcellular location">
    <subcellularLocation>
        <location evidence="1">Membrane</location>
        <topology evidence="1">Multi-pass membrane protein</topology>
    </subcellularLocation>
</comment>
<evidence type="ECO:0000256" key="3">
    <source>
        <dbReference type="ARBA" id="ARBA00022989"/>
    </source>
</evidence>
<proteinExistence type="predicted"/>
<keyword evidence="2 5" id="KW-0812">Transmembrane</keyword>
<feature type="transmembrane region" description="Helical" evidence="5">
    <location>
        <begin position="214"/>
        <end position="232"/>
    </location>
</feature>
<organism evidence="6 7">
    <name type="scientific">Corynebacterium lactis RW2-5</name>
    <dbReference type="NCBI Taxonomy" id="1408189"/>
    <lineage>
        <taxon>Bacteria</taxon>
        <taxon>Bacillati</taxon>
        <taxon>Actinomycetota</taxon>
        <taxon>Actinomycetes</taxon>
        <taxon>Mycobacteriales</taxon>
        <taxon>Corynebacteriaceae</taxon>
        <taxon>Corynebacterium</taxon>
    </lineage>
</organism>